<keyword evidence="4" id="KW-0378">Hydrolase</keyword>
<dbReference type="SUPFAM" id="SSF49899">
    <property type="entry name" value="Concanavalin A-like lectins/glucanases"/>
    <property type="match status" value="1"/>
</dbReference>
<dbReference type="PANTHER" id="PTHR10963:SF24">
    <property type="entry name" value="GLYCOSIDASE C21B10.07-RELATED"/>
    <property type="match status" value="1"/>
</dbReference>
<dbReference type="HOGENOM" id="CLU_016972_0_2_1"/>
<evidence type="ECO:0000256" key="1">
    <source>
        <dbReference type="SAM" id="MobiDB-lite"/>
    </source>
</evidence>
<dbReference type="AlphaFoldDB" id="A0A0C3QDY6"/>
<feature type="region of interest" description="Disordered" evidence="1">
    <location>
        <begin position="1"/>
        <end position="40"/>
    </location>
</feature>
<dbReference type="Pfam" id="PF26113">
    <property type="entry name" value="GH16_XgeA"/>
    <property type="match status" value="1"/>
</dbReference>
<dbReference type="InterPro" id="IPR013320">
    <property type="entry name" value="ConA-like_dom_sf"/>
</dbReference>
<dbReference type="OrthoDB" id="192832at2759"/>
<dbReference type="PANTHER" id="PTHR10963">
    <property type="entry name" value="GLYCOSYL HYDROLASE-RELATED"/>
    <property type="match status" value="1"/>
</dbReference>
<dbReference type="PROSITE" id="PS51762">
    <property type="entry name" value="GH16_2"/>
    <property type="match status" value="1"/>
</dbReference>
<evidence type="ECO:0000313" key="5">
    <source>
        <dbReference type="Proteomes" id="UP000054248"/>
    </source>
</evidence>
<protein>
    <submittedName>
        <fullName evidence="4">Glycoside hydrolase family 16 protein</fullName>
    </submittedName>
</protein>
<evidence type="ECO:0000259" key="3">
    <source>
        <dbReference type="PROSITE" id="PS51762"/>
    </source>
</evidence>
<dbReference type="InterPro" id="IPR000757">
    <property type="entry name" value="Beta-glucanase-like"/>
</dbReference>
<evidence type="ECO:0000256" key="2">
    <source>
        <dbReference type="SAM" id="Phobius"/>
    </source>
</evidence>
<keyword evidence="2" id="KW-0812">Transmembrane</keyword>
<feature type="compositionally biased region" description="Basic residues" evidence="1">
    <location>
        <begin position="1"/>
        <end position="16"/>
    </location>
</feature>
<organism evidence="4 5">
    <name type="scientific">Tulasnella calospora MUT 4182</name>
    <dbReference type="NCBI Taxonomy" id="1051891"/>
    <lineage>
        <taxon>Eukaryota</taxon>
        <taxon>Fungi</taxon>
        <taxon>Dikarya</taxon>
        <taxon>Basidiomycota</taxon>
        <taxon>Agaricomycotina</taxon>
        <taxon>Agaricomycetes</taxon>
        <taxon>Cantharellales</taxon>
        <taxon>Tulasnellaceae</taxon>
        <taxon>Tulasnella</taxon>
    </lineage>
</organism>
<dbReference type="STRING" id="1051891.A0A0C3QDY6"/>
<dbReference type="CDD" id="cd02181">
    <property type="entry name" value="GH16_fungal_Lam16A_glucanase"/>
    <property type="match status" value="1"/>
</dbReference>
<feature type="transmembrane region" description="Helical" evidence="2">
    <location>
        <begin position="357"/>
        <end position="374"/>
    </location>
</feature>
<dbReference type="Gene3D" id="2.60.120.200">
    <property type="match status" value="1"/>
</dbReference>
<feature type="domain" description="GH16" evidence="3">
    <location>
        <begin position="36"/>
        <end position="309"/>
    </location>
</feature>
<dbReference type="GO" id="GO:0004553">
    <property type="term" value="F:hydrolase activity, hydrolyzing O-glycosyl compounds"/>
    <property type="evidence" value="ECO:0007669"/>
    <property type="project" value="InterPro"/>
</dbReference>
<keyword evidence="2" id="KW-1133">Transmembrane helix</keyword>
<dbReference type="InterPro" id="IPR050546">
    <property type="entry name" value="Glycosyl_Hydrlase_16"/>
</dbReference>
<name>A0A0C3QDY6_9AGAM</name>
<gene>
    <name evidence="4" type="ORF">M407DRAFT_77531</name>
</gene>
<keyword evidence="2" id="KW-0472">Membrane</keyword>
<dbReference type="Proteomes" id="UP000054248">
    <property type="component" value="Unassembled WGS sequence"/>
</dbReference>
<dbReference type="EMBL" id="KN823072">
    <property type="protein sequence ID" value="KIO23926.1"/>
    <property type="molecule type" value="Genomic_DNA"/>
</dbReference>
<reference evidence="5" key="2">
    <citation type="submission" date="2015-01" db="EMBL/GenBank/DDBJ databases">
        <title>Evolutionary Origins and Diversification of the Mycorrhizal Mutualists.</title>
        <authorList>
            <consortium name="DOE Joint Genome Institute"/>
            <consortium name="Mycorrhizal Genomics Consortium"/>
            <person name="Kohler A."/>
            <person name="Kuo A."/>
            <person name="Nagy L.G."/>
            <person name="Floudas D."/>
            <person name="Copeland A."/>
            <person name="Barry K.W."/>
            <person name="Cichocki N."/>
            <person name="Veneault-Fourrey C."/>
            <person name="LaButti K."/>
            <person name="Lindquist E.A."/>
            <person name="Lipzen A."/>
            <person name="Lundell T."/>
            <person name="Morin E."/>
            <person name="Murat C."/>
            <person name="Riley R."/>
            <person name="Ohm R."/>
            <person name="Sun H."/>
            <person name="Tunlid A."/>
            <person name="Henrissat B."/>
            <person name="Grigoriev I.V."/>
            <person name="Hibbett D.S."/>
            <person name="Martin F."/>
        </authorList>
    </citation>
    <scope>NUCLEOTIDE SEQUENCE [LARGE SCALE GENOMIC DNA]</scope>
    <source>
        <strain evidence="5">MUT 4182</strain>
    </source>
</reference>
<reference evidence="4 5" key="1">
    <citation type="submission" date="2014-04" db="EMBL/GenBank/DDBJ databases">
        <authorList>
            <consortium name="DOE Joint Genome Institute"/>
            <person name="Kuo A."/>
            <person name="Girlanda M."/>
            <person name="Perotto S."/>
            <person name="Kohler A."/>
            <person name="Nagy L.G."/>
            <person name="Floudas D."/>
            <person name="Copeland A."/>
            <person name="Barry K.W."/>
            <person name="Cichocki N."/>
            <person name="Veneault-Fourrey C."/>
            <person name="LaButti K."/>
            <person name="Lindquist E.A."/>
            <person name="Lipzen A."/>
            <person name="Lundell T."/>
            <person name="Morin E."/>
            <person name="Murat C."/>
            <person name="Sun H."/>
            <person name="Tunlid A."/>
            <person name="Henrissat B."/>
            <person name="Grigoriev I.V."/>
            <person name="Hibbett D.S."/>
            <person name="Martin F."/>
            <person name="Nordberg H.P."/>
            <person name="Cantor M.N."/>
            <person name="Hua S.X."/>
        </authorList>
    </citation>
    <scope>NUCLEOTIDE SEQUENCE [LARGE SCALE GENOMIC DNA]</scope>
    <source>
        <strain evidence="4 5">MUT 4182</strain>
    </source>
</reference>
<feature type="compositionally biased region" description="Low complexity" evidence="1">
    <location>
        <begin position="21"/>
        <end position="40"/>
    </location>
</feature>
<dbReference type="GO" id="GO:0009251">
    <property type="term" value="P:glucan catabolic process"/>
    <property type="evidence" value="ECO:0007669"/>
    <property type="project" value="TreeGrafter"/>
</dbReference>
<evidence type="ECO:0000313" key="4">
    <source>
        <dbReference type="EMBL" id="KIO23926.1"/>
    </source>
</evidence>
<accession>A0A0C3QDY6</accession>
<sequence>MKRKAKKEKRSQRQKRQTNLATTATASGSAAGATATGSANSSAPVWVLDDLYDGQGFFDYFTFYNYKDPTNGLVQYVTADDAFGSKLAYVTKDNKIIMKADNETVLENGQPRKSVRIETNKAYTGGLFILDMERGPYGCGVWPAFWTTNANWPQNGEIDIYEGVHLSTNNQMTWHTSPGCNLKVPAGFTGYVNVRRSKSTDCNALINNNEGCAVTDQSYSSSGATLKNIGGGVFAMKWDTTGISVWFFPRAVIPDDILNFTPDPTQWGQPQAHLSPDGCDIVQHFQEHKIIFNITFCGDWAGMTYLTSGCPGTCNDQIANPANINAIWVINSLRTYTNSDLQAGVLNAGTSWRSGKNLLWGVVASLLVTFFGGWL</sequence>
<proteinExistence type="predicted"/>
<keyword evidence="5" id="KW-1185">Reference proteome</keyword>